<dbReference type="InterPro" id="IPR050778">
    <property type="entry name" value="Cueball_EGF_LRP_Nidogen"/>
</dbReference>
<evidence type="ECO:0000256" key="3">
    <source>
        <dbReference type="SAM" id="MobiDB-lite"/>
    </source>
</evidence>
<feature type="repeat" description="LDL-receptor class B" evidence="2">
    <location>
        <begin position="132"/>
        <end position="177"/>
    </location>
</feature>
<dbReference type="InterPro" id="IPR000033">
    <property type="entry name" value="LDLR_classB_rpt"/>
</dbReference>
<keyword evidence="5" id="KW-0732">Signal</keyword>
<dbReference type="PROSITE" id="PS01186">
    <property type="entry name" value="EGF_2"/>
    <property type="match status" value="1"/>
</dbReference>
<dbReference type="PROSITE" id="PS51120">
    <property type="entry name" value="LDLRB"/>
    <property type="match status" value="2"/>
</dbReference>
<dbReference type="OrthoDB" id="382013at2759"/>
<keyword evidence="1" id="KW-1015">Disulfide bond</keyword>
<dbReference type="Proteomes" id="UP000694844">
    <property type="component" value="Chromosome 3"/>
</dbReference>
<dbReference type="Pfam" id="PF00058">
    <property type="entry name" value="Ldl_recept_b"/>
    <property type="match status" value="1"/>
</dbReference>
<sequence length="1212" mass="135686">MDSHLWSIGGVVLLLIRTLTAQNTGLIVSDLPNYFFYEGGLTTFEGQVNKFVTGQSNNVYSAKFSYANMDIMSMQWDGNHTLYFVEGLSKTILKMENFNINMNHTDFGYIYMVHSGISYTISSRIAYDHLTGNIYWTDALYNWIAMQPVDANDQSVYRILVSDQISTPGAIAVDPNNNFLFWSNHGESTFIESADLSGNNRKIIVKNNLLWVPDIKCDPDPTKKLLYWADNYRNTLEMSDYQGMNRKVIYRSPNINLFITNIDIYKNVVCGCEYDDGLVLCIDKSTGQETWREDFSRLRLEPWGLTVLDNKVTTHSNPCKNQGCEHICINVDNDNAMCYCKEGYTLNTDNKTCNASHSARGRGIIFASGESLCTVDVRVITGVYDDVTCFLSWTSNITHIAVAANESKVIFAAGQELVLYDLQTRQNESLVSTGKVSGLVYSWIGNDIFWSESDTGKIKVMSLNSATKTDKTIFMGLSNPRDLAIEPHNDTLYWISTAGSSNQIELGNFRGTTKRTLQTFLYPNPSSLFFDGGLNILFWISRNMLTFFHGSAQFHLNTEHKLDEDTKLLIYKDYSISTRGDNQLTVYSLYDDGDKKTVTLNGIDIITAFALFDPVLQPKEKNKCDINNGGCEQVCIPDGPQGVCECGLGYVLEKDNHNCTTEAQDDMFALAVDFNHGKIYQISTNDNPVTKKVSAVDIPQPADPLAAAYNPGTHSVVWSDYMDDQILRTQLNSNKTEIVYSPANYIVYSIAIDHSTGNIYYTGYPYVGFLFYSIIGVVHYKSHRHRTLLDDIDYAYSIALHPPKGYMFWIDGVGTVGRSNMDGRNQIKLISFGMTAPNSIAVDYQSDKVYFIDNDRVEYMDLDGTKRQTLHSNSIVGFAHITVSGDYLYCTATFQQEILKIHKTTGQKVNGWMTPVPEFGRLETIVYYSKNDPLPVHSKCSVNNGLCSTFCFPLPNNQRSCGCPDDVTLLEDHRTCSGVQKCSMVIQHGKFSDDCSGYLNSTCDFKCYTGFEPTLSGKLTCDENFNWIQGKSININNLCIEGTTTLNPITSTSTPKPTTTTTTTTTTTPTATTMSSTSSPNVIPNSQSRRQDENSINSGAFAGTIVVIVIIFVIIIAVLLFIMYRRRNLANMFSHAKFVNSPNVPDITVNNDTVDDRYTSIENVHQPTTSGQSGLENPLYEARTGNAVQDQSARNTLPTQEFQTVDMTSYKY</sequence>
<gene>
    <name evidence="8" type="primary">LOC111125219</name>
</gene>
<keyword evidence="7" id="KW-1185">Reference proteome</keyword>
<evidence type="ECO:0000256" key="5">
    <source>
        <dbReference type="SAM" id="SignalP"/>
    </source>
</evidence>
<dbReference type="InterPro" id="IPR000742">
    <property type="entry name" value="EGF"/>
</dbReference>
<feature type="transmembrane region" description="Helical" evidence="4">
    <location>
        <begin position="1100"/>
        <end position="1124"/>
    </location>
</feature>
<reference evidence="8" key="1">
    <citation type="submission" date="2025-08" db="UniProtKB">
        <authorList>
            <consortium name="RefSeq"/>
        </authorList>
    </citation>
    <scope>IDENTIFICATION</scope>
    <source>
        <tissue evidence="8">Whole sample</tissue>
    </source>
</reference>
<keyword evidence="4" id="KW-1133">Transmembrane helix</keyword>
<evidence type="ECO:0000256" key="1">
    <source>
        <dbReference type="ARBA" id="ARBA00023157"/>
    </source>
</evidence>
<dbReference type="PANTHER" id="PTHR46513">
    <property type="entry name" value="VITELLOGENIN RECEPTOR-LIKE PROTEIN-RELATED-RELATED"/>
    <property type="match status" value="1"/>
</dbReference>
<dbReference type="Gene3D" id="2.120.10.30">
    <property type="entry name" value="TolB, C-terminal domain"/>
    <property type="match status" value="3"/>
</dbReference>
<accession>A0A8B8DC08</accession>
<feature type="compositionally biased region" description="Polar residues" evidence="3">
    <location>
        <begin position="1081"/>
        <end position="1094"/>
    </location>
</feature>
<dbReference type="Pfam" id="PF14670">
    <property type="entry name" value="FXa_inhibition"/>
    <property type="match status" value="1"/>
</dbReference>
<dbReference type="InterPro" id="IPR011042">
    <property type="entry name" value="6-blade_b-propeller_TolB-like"/>
</dbReference>
<dbReference type="InterPro" id="IPR000436">
    <property type="entry name" value="Sushi_SCR_CCP_dom"/>
</dbReference>
<dbReference type="CDD" id="cd00033">
    <property type="entry name" value="CCP"/>
    <property type="match status" value="1"/>
</dbReference>
<keyword evidence="4" id="KW-0472">Membrane</keyword>
<dbReference type="SMART" id="SM00135">
    <property type="entry name" value="LY"/>
    <property type="match status" value="7"/>
</dbReference>
<dbReference type="SMART" id="SM00181">
    <property type="entry name" value="EGF"/>
    <property type="match status" value="3"/>
</dbReference>
<organism evidence="7 8">
    <name type="scientific">Crassostrea virginica</name>
    <name type="common">Eastern oyster</name>
    <dbReference type="NCBI Taxonomy" id="6565"/>
    <lineage>
        <taxon>Eukaryota</taxon>
        <taxon>Metazoa</taxon>
        <taxon>Spiralia</taxon>
        <taxon>Lophotrochozoa</taxon>
        <taxon>Mollusca</taxon>
        <taxon>Bivalvia</taxon>
        <taxon>Autobranchia</taxon>
        <taxon>Pteriomorphia</taxon>
        <taxon>Ostreida</taxon>
        <taxon>Ostreoidea</taxon>
        <taxon>Ostreidae</taxon>
        <taxon>Crassostrea</taxon>
    </lineage>
</organism>
<dbReference type="GeneID" id="111125219"/>
<feature type="domain" description="EGF-like" evidence="6">
    <location>
        <begin position="338"/>
        <end position="353"/>
    </location>
</feature>
<feature type="region of interest" description="Disordered" evidence="3">
    <location>
        <begin position="1050"/>
        <end position="1094"/>
    </location>
</feature>
<protein>
    <submittedName>
        <fullName evidence="8">Low-density lipoprotein receptor-related protein 1B-like isoform X1</fullName>
    </submittedName>
</protein>
<feature type="signal peptide" evidence="5">
    <location>
        <begin position="1"/>
        <end position="21"/>
    </location>
</feature>
<dbReference type="KEGG" id="cvn:111125219"/>
<feature type="chain" id="PRO_5034304153" evidence="5">
    <location>
        <begin position="22"/>
        <end position="1212"/>
    </location>
</feature>
<proteinExistence type="predicted"/>
<evidence type="ECO:0000256" key="4">
    <source>
        <dbReference type="SAM" id="Phobius"/>
    </source>
</evidence>
<evidence type="ECO:0000256" key="2">
    <source>
        <dbReference type="PROSITE-ProRule" id="PRU00461"/>
    </source>
</evidence>
<dbReference type="PANTHER" id="PTHR46513:SF44">
    <property type="entry name" value="LDL RECEPTOR RELATED PROTEIN 4"/>
    <property type="match status" value="1"/>
</dbReference>
<evidence type="ECO:0000313" key="8">
    <source>
        <dbReference type="RefSeq" id="XP_022324486.1"/>
    </source>
</evidence>
<feature type="repeat" description="LDL-receptor class B" evidence="2">
    <location>
        <begin position="805"/>
        <end position="846"/>
    </location>
</feature>
<dbReference type="RefSeq" id="XP_022324486.1">
    <property type="nucleotide sequence ID" value="XM_022468778.1"/>
</dbReference>
<dbReference type="SUPFAM" id="SSF57196">
    <property type="entry name" value="EGF/Laminin"/>
    <property type="match status" value="3"/>
</dbReference>
<evidence type="ECO:0000313" key="7">
    <source>
        <dbReference type="Proteomes" id="UP000694844"/>
    </source>
</evidence>
<dbReference type="SUPFAM" id="SSF63825">
    <property type="entry name" value="YWTD domain"/>
    <property type="match status" value="3"/>
</dbReference>
<evidence type="ECO:0000259" key="6">
    <source>
        <dbReference type="PROSITE" id="PS01186"/>
    </source>
</evidence>
<feature type="compositionally biased region" description="Low complexity" evidence="3">
    <location>
        <begin position="1050"/>
        <end position="1080"/>
    </location>
</feature>
<keyword evidence="4" id="KW-0812">Transmembrane</keyword>
<dbReference type="AlphaFoldDB" id="A0A8B8DC08"/>
<name>A0A8B8DC08_CRAVI</name>